<reference evidence="10" key="1">
    <citation type="submission" date="2023-10" db="EMBL/GenBank/DDBJ databases">
        <title>Complete genome sequence of Streptomyces sp. JL1001.</title>
        <authorList>
            <person name="Jiang L."/>
        </authorList>
    </citation>
    <scope>NUCLEOTIDE SEQUENCE</scope>
    <source>
        <strain evidence="10">JL1001</strain>
    </source>
</reference>
<feature type="transmembrane region" description="Helical" evidence="9">
    <location>
        <begin position="141"/>
        <end position="160"/>
    </location>
</feature>
<keyword evidence="3" id="KW-0813">Transport</keyword>
<name>A0AAU8KS28_9ACTN</name>
<evidence type="ECO:0000256" key="1">
    <source>
        <dbReference type="ARBA" id="ARBA00004651"/>
    </source>
</evidence>
<feature type="transmembrane region" description="Helical" evidence="9">
    <location>
        <begin position="34"/>
        <end position="52"/>
    </location>
</feature>
<dbReference type="PANTHER" id="PTHR30472:SF1">
    <property type="entry name" value="FE(3+) DICITRATE TRANSPORT SYSTEM PERMEASE PROTEIN FECC-RELATED"/>
    <property type="match status" value="1"/>
</dbReference>
<dbReference type="FunFam" id="1.10.3470.10:FF:000001">
    <property type="entry name" value="Vitamin B12 ABC transporter permease BtuC"/>
    <property type="match status" value="1"/>
</dbReference>
<evidence type="ECO:0000256" key="5">
    <source>
        <dbReference type="ARBA" id="ARBA00022692"/>
    </source>
</evidence>
<evidence type="ECO:0000256" key="8">
    <source>
        <dbReference type="SAM" id="MobiDB-lite"/>
    </source>
</evidence>
<dbReference type="CDD" id="cd06550">
    <property type="entry name" value="TM_ABC_iron-siderophores_like"/>
    <property type="match status" value="1"/>
</dbReference>
<feature type="transmembrane region" description="Helical" evidence="9">
    <location>
        <begin position="302"/>
        <end position="320"/>
    </location>
</feature>
<dbReference type="Gene3D" id="1.10.3470.10">
    <property type="entry name" value="ABC transporter involved in vitamin B12 uptake, BtuC"/>
    <property type="match status" value="1"/>
</dbReference>
<gene>
    <name evidence="10" type="ORF">R1Y80_34355</name>
</gene>
<dbReference type="GO" id="GO:0033214">
    <property type="term" value="P:siderophore-iron import into cell"/>
    <property type="evidence" value="ECO:0007669"/>
    <property type="project" value="TreeGrafter"/>
</dbReference>
<dbReference type="InterPro" id="IPR037294">
    <property type="entry name" value="ABC_BtuC-like"/>
</dbReference>
<feature type="transmembrane region" description="Helical" evidence="9">
    <location>
        <begin position="260"/>
        <end position="290"/>
    </location>
</feature>
<evidence type="ECO:0000313" key="10">
    <source>
        <dbReference type="EMBL" id="XCN18420.1"/>
    </source>
</evidence>
<feature type="transmembrane region" description="Helical" evidence="9">
    <location>
        <begin position="216"/>
        <end position="239"/>
    </location>
</feature>
<dbReference type="GO" id="GO:0005886">
    <property type="term" value="C:plasma membrane"/>
    <property type="evidence" value="ECO:0007669"/>
    <property type="project" value="UniProtKB-SubCell"/>
</dbReference>
<protein>
    <submittedName>
        <fullName evidence="10">Iron chelate uptake ABC transporter family permease subunit</fullName>
    </submittedName>
</protein>
<keyword evidence="5 9" id="KW-0812">Transmembrane</keyword>
<comment type="subcellular location">
    <subcellularLocation>
        <location evidence="1">Cell membrane</location>
        <topology evidence="1">Multi-pass membrane protein</topology>
    </subcellularLocation>
</comment>
<evidence type="ECO:0000256" key="7">
    <source>
        <dbReference type="ARBA" id="ARBA00023136"/>
    </source>
</evidence>
<comment type="similarity">
    <text evidence="2">Belongs to the binding-protein-dependent transport system permease family. FecCD subfamily.</text>
</comment>
<dbReference type="Pfam" id="PF01032">
    <property type="entry name" value="FecCD"/>
    <property type="match status" value="1"/>
</dbReference>
<dbReference type="SUPFAM" id="SSF81345">
    <property type="entry name" value="ABC transporter involved in vitamin B12 uptake, BtuC"/>
    <property type="match status" value="1"/>
</dbReference>
<accession>A0AAU8KS28</accession>
<organism evidence="10">
    <name type="scientific">Streptomyces sp. JL1001</name>
    <dbReference type="NCBI Taxonomy" id="3078227"/>
    <lineage>
        <taxon>Bacteria</taxon>
        <taxon>Bacillati</taxon>
        <taxon>Actinomycetota</taxon>
        <taxon>Actinomycetes</taxon>
        <taxon>Kitasatosporales</taxon>
        <taxon>Streptomycetaceae</taxon>
        <taxon>Streptomyces</taxon>
    </lineage>
</organism>
<dbReference type="InterPro" id="IPR000522">
    <property type="entry name" value="ABC_transptr_permease_BtuC"/>
</dbReference>
<feature type="transmembrane region" description="Helical" evidence="9">
    <location>
        <begin position="114"/>
        <end position="135"/>
    </location>
</feature>
<dbReference type="AlphaFoldDB" id="A0AAU8KS28"/>
<dbReference type="EMBL" id="CP136798">
    <property type="protein sequence ID" value="XCN18420.1"/>
    <property type="molecule type" value="Genomic_DNA"/>
</dbReference>
<dbReference type="RefSeq" id="WP_354598743.1">
    <property type="nucleotide sequence ID" value="NZ_CP136798.1"/>
</dbReference>
<dbReference type="PANTHER" id="PTHR30472">
    <property type="entry name" value="FERRIC ENTEROBACTIN TRANSPORT SYSTEM PERMEASE PROTEIN"/>
    <property type="match status" value="1"/>
</dbReference>
<sequence>MTAAPPAAVGRRSAARKPQPEPTPVRSVLRGGGLLVLTGLLLLLVVLSTWIGTKDTTLGQVWTALWNDDGSYATDVIRQLRLPRTLVGLMTGAALGAAGAVMQAVTRNPLADPGLLGVNAGASAAVVFGIGVVGLAGFGSLVWFSFVGAALTTVIVYVLGASGRAGPTPVRLALAGAAVSASLSGVIAGLTVFDSATYDYLRFWMVGSLAGREPELVVQLLPFVAVGLVIALLLARPLNSLALGEELGRALGARIARTRIAAVVAVTLLCGASTAAAGPIGFVGLVVPLVARWLTGPDLRWVLPYSMLLAPVLLLVSDVIGRVALPGDELEVGAVTAVIGAPVFIAMVCRRKEASL</sequence>
<evidence type="ECO:0000256" key="6">
    <source>
        <dbReference type="ARBA" id="ARBA00022989"/>
    </source>
</evidence>
<keyword evidence="4" id="KW-1003">Cell membrane</keyword>
<dbReference type="GO" id="GO:0022857">
    <property type="term" value="F:transmembrane transporter activity"/>
    <property type="evidence" value="ECO:0007669"/>
    <property type="project" value="InterPro"/>
</dbReference>
<feature type="transmembrane region" description="Helical" evidence="9">
    <location>
        <begin position="85"/>
        <end position="102"/>
    </location>
</feature>
<evidence type="ECO:0000256" key="4">
    <source>
        <dbReference type="ARBA" id="ARBA00022475"/>
    </source>
</evidence>
<feature type="transmembrane region" description="Helical" evidence="9">
    <location>
        <begin position="332"/>
        <end position="348"/>
    </location>
</feature>
<keyword evidence="7 9" id="KW-0472">Membrane</keyword>
<evidence type="ECO:0000256" key="2">
    <source>
        <dbReference type="ARBA" id="ARBA00007935"/>
    </source>
</evidence>
<feature type="region of interest" description="Disordered" evidence="8">
    <location>
        <begin position="1"/>
        <end position="25"/>
    </location>
</feature>
<evidence type="ECO:0000256" key="3">
    <source>
        <dbReference type="ARBA" id="ARBA00022448"/>
    </source>
</evidence>
<keyword evidence="6 9" id="KW-1133">Transmembrane helix</keyword>
<proteinExistence type="inferred from homology"/>
<evidence type="ECO:0000256" key="9">
    <source>
        <dbReference type="SAM" id="Phobius"/>
    </source>
</evidence>
<feature type="transmembrane region" description="Helical" evidence="9">
    <location>
        <begin position="172"/>
        <end position="196"/>
    </location>
</feature>